<dbReference type="Proteomes" id="UP000198876">
    <property type="component" value="Unassembled WGS sequence"/>
</dbReference>
<protein>
    <submittedName>
        <fullName evidence="2">YHS domain-containing protein</fullName>
    </submittedName>
</protein>
<dbReference type="AlphaFoldDB" id="A0A1I2W597"/>
<evidence type="ECO:0000259" key="1">
    <source>
        <dbReference type="SMART" id="SM00746"/>
    </source>
</evidence>
<dbReference type="EMBL" id="FOOQ01000007">
    <property type="protein sequence ID" value="SFG96560.1"/>
    <property type="molecule type" value="Genomic_DNA"/>
</dbReference>
<dbReference type="SMART" id="SM00746">
    <property type="entry name" value="TRASH"/>
    <property type="match status" value="1"/>
</dbReference>
<accession>A0A1I2W597</accession>
<dbReference type="Pfam" id="PF04945">
    <property type="entry name" value="YHS"/>
    <property type="match status" value="1"/>
</dbReference>
<dbReference type="Gene3D" id="1.10.620.20">
    <property type="entry name" value="Ribonucleotide Reductase, subunit A"/>
    <property type="match status" value="1"/>
</dbReference>
<name>A0A1I2W597_9EURY</name>
<proteinExistence type="predicted"/>
<feature type="domain" description="TRASH" evidence="1">
    <location>
        <begin position="5"/>
        <end position="41"/>
    </location>
</feature>
<keyword evidence="3" id="KW-1185">Reference proteome</keyword>
<dbReference type="InterPro" id="IPR007029">
    <property type="entry name" value="YHS_dom"/>
</dbReference>
<dbReference type="InterPro" id="IPR012348">
    <property type="entry name" value="RNR-like"/>
</dbReference>
<dbReference type="InterPro" id="IPR011017">
    <property type="entry name" value="TRASH_dom"/>
</dbReference>
<dbReference type="GO" id="GO:0016491">
    <property type="term" value="F:oxidoreductase activity"/>
    <property type="evidence" value="ECO:0007669"/>
    <property type="project" value="InterPro"/>
</dbReference>
<evidence type="ECO:0000313" key="3">
    <source>
        <dbReference type="Proteomes" id="UP000198876"/>
    </source>
</evidence>
<evidence type="ECO:0000313" key="2">
    <source>
        <dbReference type="EMBL" id="SFG96560.1"/>
    </source>
</evidence>
<organism evidence="2 3">
    <name type="scientific">Halopelagius inordinatus</name>
    <dbReference type="NCBI Taxonomy" id="553467"/>
    <lineage>
        <taxon>Archaea</taxon>
        <taxon>Methanobacteriati</taxon>
        <taxon>Methanobacteriota</taxon>
        <taxon>Stenosarchaea group</taxon>
        <taxon>Halobacteria</taxon>
        <taxon>Halobacteriales</taxon>
        <taxon>Haloferacaceae</taxon>
    </lineage>
</organism>
<gene>
    <name evidence="2" type="ORF">SAMN04488063_3441</name>
</gene>
<sequence>MPVESVCGMEASDSSEITADFEGTTFYFCSSDCRDFFEEHPKRFVDEPRPHLCDASGVMVPRLHYGRAVGEFNLTVADPELLSVGLEDDTDLQFDLERANKAAERS</sequence>
<reference evidence="3" key="1">
    <citation type="submission" date="2016-10" db="EMBL/GenBank/DDBJ databases">
        <authorList>
            <person name="Varghese N."/>
            <person name="Submissions S."/>
        </authorList>
    </citation>
    <scope>NUCLEOTIDE SEQUENCE [LARGE SCALE GENOMIC DNA]</scope>
    <source>
        <strain evidence="3">CGMCC 1.7739</strain>
    </source>
</reference>